<keyword evidence="2" id="KW-1185">Reference proteome</keyword>
<organism evidence="1 2">
    <name type="scientific">Sphaerosporella brunnea</name>
    <dbReference type="NCBI Taxonomy" id="1250544"/>
    <lineage>
        <taxon>Eukaryota</taxon>
        <taxon>Fungi</taxon>
        <taxon>Dikarya</taxon>
        <taxon>Ascomycota</taxon>
        <taxon>Pezizomycotina</taxon>
        <taxon>Pezizomycetes</taxon>
        <taxon>Pezizales</taxon>
        <taxon>Pyronemataceae</taxon>
        <taxon>Sphaerosporella</taxon>
    </lineage>
</organism>
<gene>
    <name evidence="1" type="ORF">FN846DRAFT_914634</name>
</gene>
<reference evidence="1 2" key="1">
    <citation type="submission" date="2019-09" db="EMBL/GenBank/DDBJ databases">
        <title>Draft genome of the ectomycorrhizal ascomycete Sphaerosporella brunnea.</title>
        <authorList>
            <consortium name="DOE Joint Genome Institute"/>
            <person name="Benucci G.M."/>
            <person name="Marozzi G."/>
            <person name="Antonielli L."/>
            <person name="Sanchez S."/>
            <person name="Marco P."/>
            <person name="Wang X."/>
            <person name="Falini L.B."/>
            <person name="Barry K."/>
            <person name="Haridas S."/>
            <person name="Lipzen A."/>
            <person name="Labutti K."/>
            <person name="Grigoriev I.V."/>
            <person name="Murat C."/>
            <person name="Martin F."/>
            <person name="Albertini E."/>
            <person name="Donnini D."/>
            <person name="Bonito G."/>
        </authorList>
    </citation>
    <scope>NUCLEOTIDE SEQUENCE [LARGE SCALE GENOMIC DNA]</scope>
    <source>
        <strain evidence="1 2">Sb_GMNB300</strain>
    </source>
</reference>
<name>A0A5J5EBQ5_9PEZI</name>
<proteinExistence type="predicted"/>
<sequence>MSTQPSEQQQQQQQHTQIITLPLLHDPELPPGGPPKRPGGLPTTIYWGQQVEHPNKMTLFVNSDSAEIDASLSTALQTAIDAPLLDRVLNVHLEPPPPPLLACAPVIESAIFTLKRDVSRATWCQQQAAVDRLLDVAEGCGGHSAGFVVGGDDVFVVLVAWVSVEAHEKWARWEMGRENSVLKRYRDLTEKVSSVHVAMRGLW</sequence>
<dbReference type="EMBL" id="VXIS01000535">
    <property type="protein sequence ID" value="KAA8892965.1"/>
    <property type="molecule type" value="Genomic_DNA"/>
</dbReference>
<accession>A0A5J5EBQ5</accession>
<dbReference type="AlphaFoldDB" id="A0A5J5EBQ5"/>
<dbReference type="InParanoid" id="A0A5J5EBQ5"/>
<comment type="caution">
    <text evidence="1">The sequence shown here is derived from an EMBL/GenBank/DDBJ whole genome shotgun (WGS) entry which is preliminary data.</text>
</comment>
<dbReference type="OrthoDB" id="3830579at2759"/>
<dbReference type="Proteomes" id="UP000326924">
    <property type="component" value="Unassembled WGS sequence"/>
</dbReference>
<evidence type="ECO:0000313" key="1">
    <source>
        <dbReference type="EMBL" id="KAA8892965.1"/>
    </source>
</evidence>
<evidence type="ECO:0008006" key="3">
    <source>
        <dbReference type="Google" id="ProtNLM"/>
    </source>
</evidence>
<dbReference type="Gene3D" id="3.30.70.100">
    <property type="match status" value="1"/>
</dbReference>
<protein>
    <recommendedName>
        <fullName evidence="3">ABM domain-containing protein</fullName>
    </recommendedName>
</protein>
<evidence type="ECO:0000313" key="2">
    <source>
        <dbReference type="Proteomes" id="UP000326924"/>
    </source>
</evidence>